<dbReference type="Gene3D" id="3.30.70.360">
    <property type="match status" value="1"/>
</dbReference>
<evidence type="ECO:0000256" key="6">
    <source>
        <dbReference type="PIRSR" id="PIRSR037217-1"/>
    </source>
</evidence>
<evidence type="ECO:0000256" key="8">
    <source>
        <dbReference type="SAM" id="Phobius"/>
    </source>
</evidence>
<dbReference type="SUPFAM" id="SSF53187">
    <property type="entry name" value="Zn-dependent exopeptidases"/>
    <property type="match status" value="1"/>
</dbReference>
<dbReference type="PROSITE" id="PS00758">
    <property type="entry name" value="ARGE_DAPE_CPG2_1"/>
    <property type="match status" value="1"/>
</dbReference>
<keyword evidence="8" id="KW-1133">Transmembrane helix</keyword>
<keyword evidence="2" id="KW-0645">Protease</keyword>
<dbReference type="RefSeq" id="XP_028474951.1">
    <property type="nucleotide sequence ID" value="XM_028624783.1"/>
</dbReference>
<proteinExistence type="inferred from homology"/>
<feature type="binding site" evidence="7">
    <location>
        <position position="225"/>
    </location>
    <ligand>
        <name>Zn(2+)</name>
        <dbReference type="ChEBI" id="CHEBI:29105"/>
        <label>1</label>
    </ligand>
</feature>
<dbReference type="Pfam" id="PF01546">
    <property type="entry name" value="Peptidase_M20"/>
    <property type="match status" value="1"/>
</dbReference>
<keyword evidence="8" id="KW-0472">Membrane</keyword>
<evidence type="ECO:0000256" key="1">
    <source>
        <dbReference type="ARBA" id="ARBA00006247"/>
    </source>
</evidence>
<comment type="similarity">
    <text evidence="1">Belongs to the peptidase M20A family.</text>
</comment>
<dbReference type="STRING" id="105984.A0A427XM44"/>
<dbReference type="GeneID" id="39594045"/>
<gene>
    <name evidence="10" type="ORF">EHS24_009502</name>
</gene>
<dbReference type="Gene3D" id="3.40.630.10">
    <property type="entry name" value="Zn peptidases"/>
    <property type="match status" value="1"/>
</dbReference>
<organism evidence="10 11">
    <name type="scientific">Apiotrichum porosum</name>
    <dbReference type="NCBI Taxonomy" id="105984"/>
    <lineage>
        <taxon>Eukaryota</taxon>
        <taxon>Fungi</taxon>
        <taxon>Dikarya</taxon>
        <taxon>Basidiomycota</taxon>
        <taxon>Agaricomycotina</taxon>
        <taxon>Tremellomycetes</taxon>
        <taxon>Trichosporonales</taxon>
        <taxon>Trichosporonaceae</taxon>
        <taxon>Apiotrichum</taxon>
    </lineage>
</organism>
<dbReference type="InterPro" id="IPR017141">
    <property type="entry name" value="Pept_M20_carboxypep"/>
</dbReference>
<keyword evidence="3 7" id="KW-0479">Metal-binding</keyword>
<feature type="transmembrane region" description="Helical" evidence="8">
    <location>
        <begin position="29"/>
        <end position="50"/>
    </location>
</feature>
<evidence type="ECO:0000256" key="2">
    <source>
        <dbReference type="ARBA" id="ARBA00022670"/>
    </source>
</evidence>
<dbReference type="InterPro" id="IPR001261">
    <property type="entry name" value="ArgE/DapE_CS"/>
</dbReference>
<feature type="active site" evidence="6">
    <location>
        <position position="184"/>
    </location>
</feature>
<keyword evidence="11" id="KW-1185">Reference proteome</keyword>
<protein>
    <recommendedName>
        <fullName evidence="9">Peptidase M20 dimerisation domain-containing protein</fullName>
    </recommendedName>
</protein>
<dbReference type="GO" id="GO:0000328">
    <property type="term" value="C:fungal-type vacuole lumen"/>
    <property type="evidence" value="ECO:0007669"/>
    <property type="project" value="TreeGrafter"/>
</dbReference>
<dbReference type="PANTHER" id="PTHR45962:SF1">
    <property type="entry name" value="N-FATTY-ACYL-AMINO ACID SYNTHASE_HYDROLASE PM20D1"/>
    <property type="match status" value="1"/>
</dbReference>
<feature type="active site" description="Proton acceptor" evidence="6">
    <location>
        <position position="259"/>
    </location>
</feature>
<feature type="binding site" evidence="7">
    <location>
        <position position="557"/>
    </location>
    <ligand>
        <name>Zn(2+)</name>
        <dbReference type="ChEBI" id="CHEBI:29105"/>
        <label>1</label>
    </ligand>
</feature>
<dbReference type="GO" id="GO:0051603">
    <property type="term" value="P:proteolysis involved in protein catabolic process"/>
    <property type="evidence" value="ECO:0007669"/>
    <property type="project" value="TreeGrafter"/>
</dbReference>
<evidence type="ECO:0000256" key="7">
    <source>
        <dbReference type="PIRSR" id="PIRSR037217-2"/>
    </source>
</evidence>
<evidence type="ECO:0000256" key="5">
    <source>
        <dbReference type="ARBA" id="ARBA00022833"/>
    </source>
</evidence>
<dbReference type="FunFam" id="3.40.630.10:FF:000027">
    <property type="entry name" value="N-fatty-acyl-amino acid synthase/hydrolase PM20D1"/>
    <property type="match status" value="1"/>
</dbReference>
<dbReference type="PIRSF" id="PIRSF037217">
    <property type="entry name" value="Carboxypeptidase_S"/>
    <property type="match status" value="1"/>
</dbReference>
<name>A0A427XM44_9TREE</name>
<accession>A0A427XM44</accession>
<keyword evidence="8" id="KW-0812">Transmembrane</keyword>
<dbReference type="Gene3D" id="1.10.150.900">
    <property type="match status" value="1"/>
</dbReference>
<evidence type="ECO:0000313" key="11">
    <source>
        <dbReference type="Proteomes" id="UP000279236"/>
    </source>
</evidence>
<feature type="binding site" evidence="7">
    <location>
        <position position="182"/>
    </location>
    <ligand>
        <name>Zn(2+)</name>
        <dbReference type="ChEBI" id="CHEBI:29105"/>
        <label>2</label>
    </ligand>
</feature>
<dbReference type="PANTHER" id="PTHR45962">
    <property type="entry name" value="N-FATTY-ACYL-AMINO ACID SYNTHASE/HYDROLASE PM20D1"/>
    <property type="match status" value="1"/>
</dbReference>
<dbReference type="GO" id="GO:0004181">
    <property type="term" value="F:metallocarboxypeptidase activity"/>
    <property type="evidence" value="ECO:0007669"/>
    <property type="project" value="InterPro"/>
</dbReference>
<keyword evidence="4" id="KW-0378">Hydrolase</keyword>
<dbReference type="AlphaFoldDB" id="A0A427XM44"/>
<dbReference type="CDD" id="cd05674">
    <property type="entry name" value="M20_yscS"/>
    <property type="match status" value="1"/>
</dbReference>
<dbReference type="InterPro" id="IPR047177">
    <property type="entry name" value="Pept_M20A"/>
</dbReference>
<dbReference type="InterPro" id="IPR002933">
    <property type="entry name" value="Peptidase_M20"/>
</dbReference>
<comment type="caution">
    <text evidence="10">The sequence shown here is derived from an EMBL/GenBank/DDBJ whole genome shotgun (WGS) entry which is preliminary data.</text>
</comment>
<evidence type="ECO:0000259" key="9">
    <source>
        <dbReference type="Pfam" id="PF07687"/>
    </source>
</evidence>
<feature type="binding site" evidence="7">
    <location>
        <position position="288"/>
    </location>
    <ligand>
        <name>Zn(2+)</name>
        <dbReference type="ChEBI" id="CHEBI:29105"/>
        <label>2</label>
    </ligand>
</feature>
<dbReference type="SUPFAM" id="SSF55031">
    <property type="entry name" value="Bacterial exopeptidase dimerisation domain"/>
    <property type="match status" value="1"/>
</dbReference>
<dbReference type="GO" id="GO:0046872">
    <property type="term" value="F:metal ion binding"/>
    <property type="evidence" value="ECO:0007669"/>
    <property type="project" value="UniProtKB-KW"/>
</dbReference>
<dbReference type="InterPro" id="IPR036264">
    <property type="entry name" value="Bact_exopeptidase_dim_dom"/>
</dbReference>
<feature type="domain" description="Peptidase M20 dimerisation" evidence="9">
    <location>
        <begin position="308"/>
        <end position="448"/>
    </location>
</feature>
<evidence type="ECO:0000313" key="10">
    <source>
        <dbReference type="EMBL" id="RSH79842.1"/>
    </source>
</evidence>
<dbReference type="Pfam" id="PF07687">
    <property type="entry name" value="M20_dimer"/>
    <property type="match status" value="1"/>
</dbReference>
<evidence type="ECO:0000256" key="3">
    <source>
        <dbReference type="ARBA" id="ARBA00022723"/>
    </source>
</evidence>
<dbReference type="OrthoDB" id="3064516at2759"/>
<evidence type="ECO:0000256" key="4">
    <source>
        <dbReference type="ARBA" id="ARBA00022801"/>
    </source>
</evidence>
<dbReference type="Proteomes" id="UP000279236">
    <property type="component" value="Unassembled WGS sequence"/>
</dbReference>
<dbReference type="InterPro" id="IPR011650">
    <property type="entry name" value="Peptidase_M20_dimer"/>
</dbReference>
<reference evidence="10 11" key="1">
    <citation type="submission" date="2018-11" db="EMBL/GenBank/DDBJ databases">
        <title>Genome sequence of Apiotrichum porosum DSM 27194.</title>
        <authorList>
            <person name="Aliyu H."/>
            <person name="Gorte O."/>
            <person name="Ochsenreither K."/>
        </authorList>
    </citation>
    <scope>NUCLEOTIDE SEQUENCE [LARGE SCALE GENOMIC DNA]</scope>
    <source>
        <strain evidence="10 11">DSM 27194</strain>
    </source>
</reference>
<feature type="binding site" evidence="7">
    <location>
        <position position="260"/>
    </location>
    <ligand>
        <name>Zn(2+)</name>
        <dbReference type="ChEBI" id="CHEBI:29105"/>
        <label>1</label>
    </ligand>
</feature>
<keyword evidence="5 7" id="KW-0862">Zinc</keyword>
<feature type="binding site" evidence="7">
    <location>
        <position position="225"/>
    </location>
    <ligand>
        <name>Zn(2+)</name>
        <dbReference type="ChEBI" id="CHEBI:29105"/>
        <label>2</label>
    </ligand>
</feature>
<sequence length="587" mass="63769">MPSKEYTQLPLHEDGLPAAAPKRIGGWKVGIPLGILFLLVTAMGTGFAGCKDKMNGLGLMGAHGKGMHGSHSASLAASACPVQPAPRSVGIDWNPAADEDYARMAAARLSAAVQIQTVSYDDLPQDPENERFDGHYEFARWMGSTFPTVYASLEHEMINTHGHLFTWRGTKQGGKPIMLMAHEDTVPVNPDTVDQWTYPPWSGAVTDDATPNTPGTWIWGRGSSDCKNSLVGILGAIERLIEEDYVPERDVLIAYGFDEEIGGGRGARPIAAVIEERYGQDGVAFIIDEGFSGIQDVYGTRIAALGMAEKGSVSVNVKVDTPGGHSSVPPIHTGIGLMSRLLTTLEDNPYPPSLEAGAPYLSYLSCLAAFAPEFPPKLAKRLRNPKDWPQLAKDMAADDRIVNSFLATSTAIDLIRGGVKVNALPETVEATVNHRIAFTSSVNETLQHYLDLLVPQTEKLGLTADFFGHEHGKSDRHVTFSIVGNEHKSGLEPAPITPSDSEAFAFIGGTIRAVFGDHTVITPTGMFANTDTARTWALTKHIYRFTPAYMEETVAPHTVDERISLRAHLSTTQFYHRLIRNLEGWQS</sequence>
<dbReference type="EMBL" id="RSCE01000009">
    <property type="protein sequence ID" value="RSH79842.1"/>
    <property type="molecule type" value="Genomic_DNA"/>
</dbReference>